<keyword evidence="6" id="KW-0378">Hydrolase</keyword>
<feature type="compositionally biased region" description="Low complexity" evidence="8">
    <location>
        <begin position="380"/>
        <end position="390"/>
    </location>
</feature>
<feature type="domain" description="OTU" evidence="9">
    <location>
        <begin position="118"/>
        <end position="319"/>
    </location>
</feature>
<dbReference type="PROSITE" id="PS50802">
    <property type="entry name" value="OTU"/>
    <property type="match status" value="1"/>
</dbReference>
<feature type="compositionally biased region" description="Polar residues" evidence="8">
    <location>
        <begin position="352"/>
        <end position="372"/>
    </location>
</feature>
<dbReference type="Gene3D" id="3.30.200.60">
    <property type="entry name" value="Peptidase C65 Otubain, subdomain 1"/>
    <property type="match status" value="1"/>
</dbReference>
<sequence>MFHTEKDDANLDGQLSDAEVLNNGSNEAATAGADVFCVDDNTENTDLYDGILSNGNEKDKDMINDQLIRDGQAKLESEINTRFPLISELIPIDALHQEYSMEDEVYQGKVEDLKVNYSSIRKTRPDGNCFYRAFIFSYFESLIGNEQEQQRFLELCRDTRKGILDVLGFPDFTIDEFYEYFYEIITMIVSNKISNSEQLLAELDLPAVYDNIVVYLRLLTSYYLQKESEFFTNFIEGCGPIADFCKREVEPMYKESDHIHIIALSSVFDVTVRIVYMDRGAGGKVNEHDFSSFKAEGPCKPARVHLLYRPGHYDVLYDRNTPLARPKIAENGVSSEHKESVIVLREEADSSEASTSCTFNQAGPHSPQTLLSPKQRRLDSSQPSPFSSNQQDEDEANSTQPEL</sequence>
<dbReference type="PANTHER" id="PTHR12931">
    <property type="entry name" value="UBIQUITIN THIOLESTERASE PROTEIN OTUB"/>
    <property type="match status" value="1"/>
</dbReference>
<gene>
    <name evidence="10" type="ORF">RDWZM_009474</name>
</gene>
<dbReference type="EMBL" id="JAPWDV010000003">
    <property type="protein sequence ID" value="KAJ6218317.1"/>
    <property type="molecule type" value="Genomic_DNA"/>
</dbReference>
<evidence type="ECO:0000259" key="9">
    <source>
        <dbReference type="PROSITE" id="PS50802"/>
    </source>
</evidence>
<accession>A0A9Q0M3M5</accession>
<dbReference type="GO" id="GO:0005634">
    <property type="term" value="C:nucleus"/>
    <property type="evidence" value="ECO:0007669"/>
    <property type="project" value="TreeGrafter"/>
</dbReference>
<evidence type="ECO:0000256" key="3">
    <source>
        <dbReference type="ARBA" id="ARBA00012759"/>
    </source>
</evidence>
<dbReference type="GO" id="GO:0071108">
    <property type="term" value="P:protein K48-linked deubiquitination"/>
    <property type="evidence" value="ECO:0007669"/>
    <property type="project" value="TreeGrafter"/>
</dbReference>
<dbReference type="Gene3D" id="1.20.1300.20">
    <property type="entry name" value="Peptidase C65 Otubain, subdomain 2"/>
    <property type="match status" value="1"/>
</dbReference>
<comment type="similarity">
    <text evidence="2">Belongs to the peptidase C65 family.</text>
</comment>
<dbReference type="EC" id="3.4.19.12" evidence="3"/>
<keyword evidence="4" id="KW-0645">Protease</keyword>
<dbReference type="SUPFAM" id="SSF54001">
    <property type="entry name" value="Cysteine proteinases"/>
    <property type="match status" value="1"/>
</dbReference>
<dbReference type="InterPro" id="IPR019400">
    <property type="entry name" value="Peptidase_C65_otubain"/>
</dbReference>
<evidence type="ECO:0000256" key="8">
    <source>
        <dbReference type="SAM" id="MobiDB-lite"/>
    </source>
</evidence>
<keyword evidence="11" id="KW-1185">Reference proteome</keyword>
<evidence type="ECO:0000256" key="4">
    <source>
        <dbReference type="ARBA" id="ARBA00022670"/>
    </source>
</evidence>
<dbReference type="Proteomes" id="UP001142055">
    <property type="component" value="Chromosome 3"/>
</dbReference>
<feature type="region of interest" description="Disordered" evidence="8">
    <location>
        <begin position="352"/>
        <end position="403"/>
    </location>
</feature>
<dbReference type="FunFam" id="1.20.1300.20:FF:000001">
    <property type="entry name" value="Ubiquitin thioesterase OTUB1"/>
    <property type="match status" value="1"/>
</dbReference>
<dbReference type="InterPro" id="IPR042468">
    <property type="entry name" value="Peptidase_C65_otubain_sub1"/>
</dbReference>
<keyword evidence="5" id="KW-0833">Ubl conjugation pathway</keyword>
<dbReference type="GO" id="GO:0004843">
    <property type="term" value="F:cysteine-type deubiquitinase activity"/>
    <property type="evidence" value="ECO:0007669"/>
    <property type="project" value="UniProtKB-EC"/>
</dbReference>
<reference evidence="10" key="1">
    <citation type="submission" date="2022-12" db="EMBL/GenBank/DDBJ databases">
        <title>Genome assemblies of Blomia tropicalis.</title>
        <authorList>
            <person name="Cui Y."/>
        </authorList>
    </citation>
    <scope>NUCLEOTIDE SEQUENCE</scope>
    <source>
        <tissue evidence="10">Adult mites</tissue>
    </source>
</reference>
<dbReference type="Pfam" id="PF10275">
    <property type="entry name" value="Peptidase_C65"/>
    <property type="match status" value="1"/>
</dbReference>
<dbReference type="InterPro" id="IPR042467">
    <property type="entry name" value="Peptidase_C65_otubain_sub2"/>
</dbReference>
<evidence type="ECO:0000256" key="6">
    <source>
        <dbReference type="ARBA" id="ARBA00022801"/>
    </source>
</evidence>
<evidence type="ECO:0000313" key="11">
    <source>
        <dbReference type="Proteomes" id="UP001142055"/>
    </source>
</evidence>
<evidence type="ECO:0000256" key="7">
    <source>
        <dbReference type="ARBA" id="ARBA00022807"/>
    </source>
</evidence>
<dbReference type="GO" id="GO:0006508">
    <property type="term" value="P:proteolysis"/>
    <property type="evidence" value="ECO:0007669"/>
    <property type="project" value="UniProtKB-KW"/>
</dbReference>
<dbReference type="GO" id="GO:0043130">
    <property type="term" value="F:ubiquitin binding"/>
    <property type="evidence" value="ECO:0007669"/>
    <property type="project" value="TreeGrafter"/>
</dbReference>
<keyword evidence="7" id="KW-0788">Thiol protease</keyword>
<dbReference type="OrthoDB" id="18915at2759"/>
<protein>
    <recommendedName>
        <fullName evidence="3">ubiquitinyl hydrolase 1</fullName>
        <ecNumber evidence="3">3.4.19.12</ecNumber>
    </recommendedName>
</protein>
<name>A0A9Q0M3M5_BLOTA</name>
<evidence type="ECO:0000256" key="5">
    <source>
        <dbReference type="ARBA" id="ARBA00022786"/>
    </source>
</evidence>
<dbReference type="AlphaFoldDB" id="A0A9Q0M3M5"/>
<dbReference type="InterPro" id="IPR038765">
    <property type="entry name" value="Papain-like_cys_pep_sf"/>
</dbReference>
<dbReference type="PANTHER" id="PTHR12931:SF15">
    <property type="entry name" value="UBIQUITIN THIOESTERASE OTUBAIN-LIKE"/>
    <property type="match status" value="1"/>
</dbReference>
<comment type="caution">
    <text evidence="10">The sequence shown here is derived from an EMBL/GenBank/DDBJ whole genome shotgun (WGS) entry which is preliminary data.</text>
</comment>
<evidence type="ECO:0000256" key="2">
    <source>
        <dbReference type="ARBA" id="ARBA00006579"/>
    </source>
</evidence>
<evidence type="ECO:0000256" key="1">
    <source>
        <dbReference type="ARBA" id="ARBA00000707"/>
    </source>
</evidence>
<dbReference type="InterPro" id="IPR003323">
    <property type="entry name" value="OTU_dom"/>
</dbReference>
<evidence type="ECO:0000313" key="10">
    <source>
        <dbReference type="EMBL" id="KAJ6218317.1"/>
    </source>
</evidence>
<comment type="catalytic activity">
    <reaction evidence="1">
        <text>Thiol-dependent hydrolysis of ester, thioester, amide, peptide and isopeptide bonds formed by the C-terminal Gly of ubiquitin (a 76-residue protein attached to proteins as an intracellular targeting signal).</text>
        <dbReference type="EC" id="3.4.19.12"/>
    </reaction>
</comment>
<organism evidence="10 11">
    <name type="scientific">Blomia tropicalis</name>
    <name type="common">Mite</name>
    <dbReference type="NCBI Taxonomy" id="40697"/>
    <lineage>
        <taxon>Eukaryota</taxon>
        <taxon>Metazoa</taxon>
        <taxon>Ecdysozoa</taxon>
        <taxon>Arthropoda</taxon>
        <taxon>Chelicerata</taxon>
        <taxon>Arachnida</taxon>
        <taxon>Acari</taxon>
        <taxon>Acariformes</taxon>
        <taxon>Sarcoptiformes</taxon>
        <taxon>Astigmata</taxon>
        <taxon>Glycyphagoidea</taxon>
        <taxon>Echimyopodidae</taxon>
        <taxon>Blomia</taxon>
    </lineage>
</organism>
<proteinExistence type="inferred from homology"/>